<evidence type="ECO:0000313" key="2">
    <source>
        <dbReference type="EMBL" id="CAF1543468.1"/>
    </source>
</evidence>
<accession>A0A815WFY0</accession>
<evidence type="ECO:0000313" key="4">
    <source>
        <dbReference type="Proteomes" id="UP000663828"/>
    </source>
</evidence>
<reference evidence="2" key="1">
    <citation type="submission" date="2021-02" db="EMBL/GenBank/DDBJ databases">
        <authorList>
            <person name="Nowell W R."/>
        </authorList>
    </citation>
    <scope>NUCLEOTIDE SEQUENCE</scope>
</reference>
<evidence type="ECO:0000313" key="3">
    <source>
        <dbReference type="EMBL" id="CAF1619247.1"/>
    </source>
</evidence>
<dbReference type="EMBL" id="CAJNOJ010001125">
    <property type="protein sequence ID" value="CAF1543468.1"/>
    <property type="molecule type" value="Genomic_DNA"/>
</dbReference>
<feature type="chain" id="PRO_5036412434" evidence="1">
    <location>
        <begin position="22"/>
        <end position="104"/>
    </location>
</feature>
<dbReference type="AlphaFoldDB" id="A0A815WFY0"/>
<proteinExistence type="predicted"/>
<dbReference type="EMBL" id="CAJNOR010007551">
    <property type="protein sequence ID" value="CAF1619247.1"/>
    <property type="molecule type" value="Genomic_DNA"/>
</dbReference>
<comment type="caution">
    <text evidence="2">The sequence shown here is derived from an EMBL/GenBank/DDBJ whole genome shotgun (WGS) entry which is preliminary data.</text>
</comment>
<gene>
    <name evidence="2" type="ORF">EDS130_LOCUS45490</name>
    <name evidence="3" type="ORF">XAT740_LOCUS50003</name>
</gene>
<evidence type="ECO:0000256" key="1">
    <source>
        <dbReference type="SAM" id="SignalP"/>
    </source>
</evidence>
<feature type="signal peptide" evidence="1">
    <location>
        <begin position="1"/>
        <end position="21"/>
    </location>
</feature>
<name>A0A815WFY0_ADIRI</name>
<keyword evidence="4" id="KW-1185">Reference proteome</keyword>
<organism evidence="2 5">
    <name type="scientific">Adineta ricciae</name>
    <name type="common">Rotifer</name>
    <dbReference type="NCBI Taxonomy" id="249248"/>
    <lineage>
        <taxon>Eukaryota</taxon>
        <taxon>Metazoa</taxon>
        <taxon>Spiralia</taxon>
        <taxon>Gnathifera</taxon>
        <taxon>Rotifera</taxon>
        <taxon>Eurotatoria</taxon>
        <taxon>Bdelloidea</taxon>
        <taxon>Adinetida</taxon>
        <taxon>Adinetidae</taxon>
        <taxon>Adineta</taxon>
    </lineage>
</organism>
<evidence type="ECO:0000313" key="5">
    <source>
        <dbReference type="Proteomes" id="UP000663852"/>
    </source>
</evidence>
<sequence>MLYLVALWMLVATICMAKANAIESDNGNEFLNKMRNTCTSLTDRCVPRTGPRCSRDADCVPRAGGIGECVDGGHCIDRFGPRTGNNYVYCYCRDGCYTCHYVGK</sequence>
<keyword evidence="1" id="KW-0732">Signal</keyword>
<protein>
    <submittedName>
        <fullName evidence="2">Uncharacterized protein</fullName>
    </submittedName>
</protein>
<dbReference type="Proteomes" id="UP000663828">
    <property type="component" value="Unassembled WGS sequence"/>
</dbReference>
<dbReference type="Proteomes" id="UP000663852">
    <property type="component" value="Unassembled WGS sequence"/>
</dbReference>